<evidence type="ECO:0000256" key="6">
    <source>
        <dbReference type="NCBIfam" id="TIGR02821"/>
    </source>
</evidence>
<evidence type="ECO:0000256" key="8">
    <source>
        <dbReference type="RuleBase" id="RU363068"/>
    </source>
</evidence>
<evidence type="ECO:0000313" key="10">
    <source>
        <dbReference type="Proteomes" id="UP000555728"/>
    </source>
</evidence>
<dbReference type="InterPro" id="IPR029058">
    <property type="entry name" value="AB_hydrolase_fold"/>
</dbReference>
<evidence type="ECO:0000256" key="5">
    <source>
        <dbReference type="ARBA" id="ARBA00047590"/>
    </source>
</evidence>
<evidence type="ECO:0000256" key="4">
    <source>
        <dbReference type="ARBA" id="ARBA00022801"/>
    </source>
</evidence>
<dbReference type="EMBL" id="JACIGI010000011">
    <property type="protein sequence ID" value="MBB4285929.1"/>
    <property type="molecule type" value="Genomic_DNA"/>
</dbReference>
<gene>
    <name evidence="9" type="ORF">GGD88_001652</name>
</gene>
<dbReference type="GO" id="GO:0052689">
    <property type="term" value="F:carboxylic ester hydrolase activity"/>
    <property type="evidence" value="ECO:0007669"/>
    <property type="project" value="UniProtKB-KW"/>
</dbReference>
<keyword evidence="3 8" id="KW-0719">Serine esterase</keyword>
<evidence type="ECO:0000313" key="9">
    <source>
        <dbReference type="EMBL" id="MBB4285929.1"/>
    </source>
</evidence>
<comment type="caution">
    <text evidence="9">The sequence shown here is derived from an EMBL/GenBank/DDBJ whole genome shotgun (WGS) entry which is preliminary data.</text>
</comment>
<dbReference type="NCBIfam" id="TIGR02821">
    <property type="entry name" value="fghA_ester_D"/>
    <property type="match status" value="1"/>
</dbReference>
<dbReference type="EC" id="3.1.2.12" evidence="2 6"/>
<feature type="active site" description="Charge relay system" evidence="7">
    <location>
        <position position="151"/>
    </location>
</feature>
<dbReference type="GO" id="GO:0005829">
    <property type="term" value="C:cytosol"/>
    <property type="evidence" value="ECO:0007669"/>
    <property type="project" value="TreeGrafter"/>
</dbReference>
<dbReference type="RefSeq" id="WP_343056311.1">
    <property type="nucleotide sequence ID" value="NZ_JACIGI010000011.1"/>
</dbReference>
<evidence type="ECO:0000256" key="2">
    <source>
        <dbReference type="ARBA" id="ARBA00012479"/>
    </source>
</evidence>
<feature type="active site" description="Charge relay system" evidence="7">
    <location>
        <position position="260"/>
    </location>
</feature>
<accession>A0A7W6WKM6</accession>
<protein>
    <recommendedName>
        <fullName evidence="2 6">S-formylglutathione hydrolase</fullName>
        <ecNumber evidence="2 6">3.1.2.12</ecNumber>
    </recommendedName>
</protein>
<comment type="similarity">
    <text evidence="1 8">Belongs to the esterase D family.</text>
</comment>
<dbReference type="InterPro" id="IPR014186">
    <property type="entry name" value="S-formylglutathione_hydrol"/>
</dbReference>
<evidence type="ECO:0000256" key="7">
    <source>
        <dbReference type="PIRSR" id="PIRSR614186-1"/>
    </source>
</evidence>
<organism evidence="9 10">
    <name type="scientific">Roseospira goensis</name>
    <dbReference type="NCBI Taxonomy" id="391922"/>
    <lineage>
        <taxon>Bacteria</taxon>
        <taxon>Pseudomonadati</taxon>
        <taxon>Pseudomonadota</taxon>
        <taxon>Alphaproteobacteria</taxon>
        <taxon>Rhodospirillales</taxon>
        <taxon>Rhodospirillaceae</taxon>
        <taxon>Roseospira</taxon>
    </lineage>
</organism>
<dbReference type="InterPro" id="IPR000801">
    <property type="entry name" value="Esterase-like"/>
</dbReference>
<name>A0A7W6WKM6_9PROT</name>
<evidence type="ECO:0000256" key="3">
    <source>
        <dbReference type="ARBA" id="ARBA00022487"/>
    </source>
</evidence>
<keyword evidence="4 8" id="KW-0378">Hydrolase</keyword>
<dbReference type="GO" id="GO:0046294">
    <property type="term" value="P:formaldehyde catabolic process"/>
    <property type="evidence" value="ECO:0007669"/>
    <property type="project" value="InterPro"/>
</dbReference>
<proteinExistence type="inferred from homology"/>
<dbReference type="PANTHER" id="PTHR10061:SF0">
    <property type="entry name" value="S-FORMYLGLUTATHIONE HYDROLASE"/>
    <property type="match status" value="1"/>
</dbReference>
<dbReference type="GO" id="GO:0018738">
    <property type="term" value="F:S-formylglutathione hydrolase activity"/>
    <property type="evidence" value="ECO:0007669"/>
    <property type="project" value="UniProtKB-UniRule"/>
</dbReference>
<reference evidence="9 10" key="1">
    <citation type="submission" date="2020-08" db="EMBL/GenBank/DDBJ databases">
        <title>Genome sequencing of Purple Non-Sulfur Bacteria from various extreme environments.</title>
        <authorList>
            <person name="Mayer M."/>
        </authorList>
    </citation>
    <scope>NUCLEOTIDE SEQUENCE [LARGE SCALE GENOMIC DNA]</scope>
    <source>
        <strain evidence="9 10">JA135</strain>
    </source>
</reference>
<dbReference type="PANTHER" id="PTHR10061">
    <property type="entry name" value="S-FORMYLGLUTATHIONE HYDROLASE"/>
    <property type="match status" value="1"/>
</dbReference>
<feature type="active site" description="Charge relay system" evidence="7">
    <location>
        <position position="227"/>
    </location>
</feature>
<sequence>MTLETLSENKCFGGIQGIYQHPSRETGTPMRFALYRPPQALEPGARVPVLWWLSGLTCTEENFTIKAGAQRYAAEHGLMLVAPDTSPRGLDLPEEHAAYDFGSGAGFYVDATVQPWARHYRMYSYVTGELPALVAAHFPMDPARQGVSGHSMGGHGALVIALRNPDRYRSVSAFAPIVTPSRVPWGQKAFTGYLGEERALWAAYDATALVGGSEWRGPILIDQGDADTFLGTQLTPEVFADAARTAGVPITLRMQPGYDHSYFFVATFIGEHIAHHAAALAG</sequence>
<dbReference type="AlphaFoldDB" id="A0A7W6WKM6"/>
<keyword evidence="10" id="KW-1185">Reference proteome</keyword>
<dbReference type="Pfam" id="PF00756">
    <property type="entry name" value="Esterase"/>
    <property type="match status" value="1"/>
</dbReference>
<dbReference type="FunFam" id="3.40.50.1820:FF:000002">
    <property type="entry name" value="S-formylglutathione hydrolase"/>
    <property type="match status" value="1"/>
</dbReference>
<dbReference type="Proteomes" id="UP000555728">
    <property type="component" value="Unassembled WGS sequence"/>
</dbReference>
<dbReference type="SUPFAM" id="SSF53474">
    <property type="entry name" value="alpha/beta-Hydrolases"/>
    <property type="match status" value="1"/>
</dbReference>
<comment type="catalytic activity">
    <reaction evidence="5 8">
        <text>S-formylglutathione + H2O = formate + glutathione + H(+)</text>
        <dbReference type="Rhea" id="RHEA:14961"/>
        <dbReference type="ChEBI" id="CHEBI:15377"/>
        <dbReference type="ChEBI" id="CHEBI:15378"/>
        <dbReference type="ChEBI" id="CHEBI:15740"/>
        <dbReference type="ChEBI" id="CHEBI:57688"/>
        <dbReference type="ChEBI" id="CHEBI:57925"/>
        <dbReference type="EC" id="3.1.2.12"/>
    </reaction>
</comment>
<dbReference type="Gene3D" id="3.40.50.1820">
    <property type="entry name" value="alpha/beta hydrolase"/>
    <property type="match status" value="1"/>
</dbReference>
<evidence type="ECO:0000256" key="1">
    <source>
        <dbReference type="ARBA" id="ARBA00005622"/>
    </source>
</evidence>
<comment type="function">
    <text evidence="8">Serine hydrolase involved in the detoxification of formaldehyde.</text>
</comment>